<organism evidence="2 3">
    <name type="scientific">Sphingobacterium phlebotomi</name>
    <dbReference type="NCBI Taxonomy" id="2605433"/>
    <lineage>
        <taxon>Bacteria</taxon>
        <taxon>Pseudomonadati</taxon>
        <taxon>Bacteroidota</taxon>
        <taxon>Sphingobacteriia</taxon>
        <taxon>Sphingobacteriales</taxon>
        <taxon>Sphingobacteriaceae</taxon>
        <taxon>Sphingobacterium</taxon>
    </lineage>
</organism>
<evidence type="ECO:0000259" key="1">
    <source>
        <dbReference type="Pfam" id="PF18942"/>
    </source>
</evidence>
<keyword evidence="3" id="KW-1185">Reference proteome</keyword>
<dbReference type="EMBL" id="VTAV01000002">
    <property type="protein sequence ID" value="TYR37542.1"/>
    <property type="molecule type" value="Genomic_DNA"/>
</dbReference>
<sequence>MKTILFIIGAILCCLAGCKEKDWVEGTLSPVISIENLRLLYKGEELILNSDNLAGATQMNGVVISDAASGNVPEGTVVIQHLARKRIRGINVYVGEKAIDYKPGDSVSVAIQGAALKKEHGSLTIGGIGTNAIALISEQNTTHMQQVSIKQLTDNPSAYESTLIQIYAGDFIPEPTGEEFFVGDKVFSDGTAETRIHTETTADYASVQVPATASVRGIAMLYTAENSPEPEISIWPRSMEDIRAKTVILAWNLLGAVGNEATSNATITDPNLEIPTLSRGPGIAPQSAGGSYASTFPINADKEEAIEGGSYYEFSIKPKDNAIVSLSALDIILRIQTNAPRTYIWMYSVDGGITFNDIGEPYTWTTGFTDNNGIQQPQLDLSSVSDLQMLTSDAPVIFRLYAWGGTSISSNNGFRIGKSLTIAQHALAIEGTVVEESMP</sequence>
<dbReference type="Proteomes" id="UP000322362">
    <property type="component" value="Unassembled WGS sequence"/>
</dbReference>
<dbReference type="AlphaFoldDB" id="A0A5D4HB36"/>
<name>A0A5D4HB36_9SPHI</name>
<reference evidence="2 3" key="1">
    <citation type="submission" date="2019-08" db="EMBL/GenBank/DDBJ databases">
        <title>Phlebobacter frassis gen. nov. sp. nov., a new member of family Sphingobacteriaceae isolated from sand fly rearing media.</title>
        <authorList>
            <person name="Kakumanu M.L."/>
            <person name="Marayati B.F."/>
            <person name="Wada-Katsumata A."/>
            <person name="Wasserberg G."/>
            <person name="Schal C."/>
            <person name="Apperson C.S."/>
            <person name="Ponnusamy L."/>
        </authorList>
    </citation>
    <scope>NUCLEOTIDE SEQUENCE [LARGE SCALE GENOMIC DNA]</scope>
    <source>
        <strain evidence="2 3">SSI9</strain>
    </source>
</reference>
<comment type="caution">
    <text evidence="2">The sequence shown here is derived from an EMBL/GenBank/DDBJ whole genome shotgun (WGS) entry which is preliminary data.</text>
</comment>
<dbReference type="InterPro" id="IPR043744">
    <property type="entry name" value="DUF5689"/>
</dbReference>
<dbReference type="Pfam" id="PF18942">
    <property type="entry name" value="DUF5689"/>
    <property type="match status" value="1"/>
</dbReference>
<proteinExistence type="predicted"/>
<accession>A0A5D4HB36</accession>
<dbReference type="RefSeq" id="WP_148918281.1">
    <property type="nucleotide sequence ID" value="NZ_VTAV01000002.1"/>
</dbReference>
<evidence type="ECO:0000313" key="3">
    <source>
        <dbReference type="Proteomes" id="UP000322362"/>
    </source>
</evidence>
<evidence type="ECO:0000313" key="2">
    <source>
        <dbReference type="EMBL" id="TYR37542.1"/>
    </source>
</evidence>
<feature type="domain" description="DUF5689" evidence="1">
    <location>
        <begin position="30"/>
        <end position="242"/>
    </location>
</feature>
<protein>
    <recommendedName>
        <fullName evidence="1">DUF5689 domain-containing protein</fullName>
    </recommendedName>
</protein>
<gene>
    <name evidence="2" type="ORF">FXV77_05945</name>
</gene>